<evidence type="ECO:0000256" key="3">
    <source>
        <dbReference type="ARBA" id="ARBA00023125"/>
    </source>
</evidence>
<keyword evidence="7" id="KW-1185">Reference proteome</keyword>
<dbReference type="InterPro" id="IPR000847">
    <property type="entry name" value="LysR_HTH_N"/>
</dbReference>
<dbReference type="CDD" id="cd05466">
    <property type="entry name" value="PBP2_LTTR_substrate"/>
    <property type="match status" value="1"/>
</dbReference>
<protein>
    <submittedName>
        <fullName evidence="6">LysR family transcriptional regulator</fullName>
    </submittedName>
</protein>
<proteinExistence type="inferred from homology"/>
<dbReference type="PANTHER" id="PTHR30419">
    <property type="entry name" value="HTH-TYPE TRANSCRIPTIONAL REGULATOR YBHD"/>
    <property type="match status" value="1"/>
</dbReference>
<keyword evidence="2" id="KW-0805">Transcription regulation</keyword>
<evidence type="ECO:0000313" key="7">
    <source>
        <dbReference type="Proteomes" id="UP000233343"/>
    </source>
</evidence>
<evidence type="ECO:0000256" key="2">
    <source>
        <dbReference type="ARBA" id="ARBA00023015"/>
    </source>
</evidence>
<dbReference type="GO" id="GO:0003677">
    <property type="term" value="F:DNA binding"/>
    <property type="evidence" value="ECO:0007669"/>
    <property type="project" value="UniProtKB-KW"/>
</dbReference>
<dbReference type="GO" id="GO:0003700">
    <property type="term" value="F:DNA-binding transcription factor activity"/>
    <property type="evidence" value="ECO:0007669"/>
    <property type="project" value="InterPro"/>
</dbReference>
<name>A0A2N0ZHT7_9BACI</name>
<comment type="similarity">
    <text evidence="1">Belongs to the LysR transcriptional regulatory family.</text>
</comment>
<dbReference type="Pfam" id="PF03466">
    <property type="entry name" value="LysR_substrate"/>
    <property type="match status" value="1"/>
</dbReference>
<dbReference type="InterPro" id="IPR005119">
    <property type="entry name" value="LysR_subst-bd"/>
</dbReference>
<dbReference type="Gene3D" id="3.40.190.290">
    <property type="match status" value="1"/>
</dbReference>
<dbReference type="EMBL" id="PISD01000019">
    <property type="protein sequence ID" value="PKG29056.1"/>
    <property type="molecule type" value="Genomic_DNA"/>
</dbReference>
<keyword evidence="4" id="KW-0804">Transcription</keyword>
<dbReference type="Proteomes" id="UP000233343">
    <property type="component" value="Unassembled WGS sequence"/>
</dbReference>
<dbReference type="GO" id="GO:0005829">
    <property type="term" value="C:cytosol"/>
    <property type="evidence" value="ECO:0007669"/>
    <property type="project" value="TreeGrafter"/>
</dbReference>
<dbReference type="SUPFAM" id="SSF46785">
    <property type="entry name" value="Winged helix' DNA-binding domain"/>
    <property type="match status" value="1"/>
</dbReference>
<dbReference type="AlphaFoldDB" id="A0A2N0ZHT7"/>
<evidence type="ECO:0000256" key="1">
    <source>
        <dbReference type="ARBA" id="ARBA00009437"/>
    </source>
</evidence>
<accession>A0A2N0ZHT7</accession>
<evidence type="ECO:0000259" key="5">
    <source>
        <dbReference type="PROSITE" id="PS50931"/>
    </source>
</evidence>
<dbReference type="PANTHER" id="PTHR30419:SF28">
    <property type="entry name" value="HTH-TYPE TRANSCRIPTIONAL REGULATOR BSDA"/>
    <property type="match status" value="1"/>
</dbReference>
<dbReference type="RefSeq" id="WP_066198837.1">
    <property type="nucleotide sequence ID" value="NZ_JAMAUX010000002.1"/>
</dbReference>
<comment type="caution">
    <text evidence="6">The sequence shown here is derived from an EMBL/GenBank/DDBJ whole genome shotgun (WGS) entry which is preliminary data.</text>
</comment>
<dbReference type="PRINTS" id="PR00039">
    <property type="entry name" value="HTHLYSR"/>
</dbReference>
<keyword evidence="3" id="KW-0238">DNA-binding</keyword>
<dbReference type="Pfam" id="PF00126">
    <property type="entry name" value="HTH_1"/>
    <property type="match status" value="1"/>
</dbReference>
<reference evidence="6 7" key="1">
    <citation type="journal article" date="2010" name="Int. J. Syst. Evol. Microbiol.">
        <title>Bacillus horneckiae sp. nov., isolated from a spacecraft-assembly clean room.</title>
        <authorList>
            <person name="Vaishampayan P."/>
            <person name="Probst A."/>
            <person name="Krishnamurthi S."/>
            <person name="Ghosh S."/>
            <person name="Osman S."/>
            <person name="McDowall A."/>
            <person name="Ruckmani A."/>
            <person name="Mayilraj S."/>
            <person name="Venkateswaran K."/>
        </authorList>
    </citation>
    <scope>NUCLEOTIDE SEQUENCE [LARGE SCALE GENOMIC DNA]</scope>
    <source>
        <strain evidence="7">1PO1SC</strain>
    </source>
</reference>
<dbReference type="PROSITE" id="PS50931">
    <property type="entry name" value="HTH_LYSR"/>
    <property type="match status" value="1"/>
</dbReference>
<dbReference type="InterPro" id="IPR050950">
    <property type="entry name" value="HTH-type_LysR_regulators"/>
</dbReference>
<gene>
    <name evidence="6" type="ORF">CWS20_09825</name>
</gene>
<evidence type="ECO:0000256" key="4">
    <source>
        <dbReference type="ARBA" id="ARBA00023163"/>
    </source>
</evidence>
<dbReference type="Gene3D" id="1.10.10.10">
    <property type="entry name" value="Winged helix-like DNA-binding domain superfamily/Winged helix DNA-binding domain"/>
    <property type="match status" value="1"/>
</dbReference>
<evidence type="ECO:0000313" key="6">
    <source>
        <dbReference type="EMBL" id="PKG29056.1"/>
    </source>
</evidence>
<dbReference type="InterPro" id="IPR036388">
    <property type="entry name" value="WH-like_DNA-bd_sf"/>
</dbReference>
<organism evidence="6 7">
    <name type="scientific">Cytobacillus horneckiae</name>
    <dbReference type="NCBI Taxonomy" id="549687"/>
    <lineage>
        <taxon>Bacteria</taxon>
        <taxon>Bacillati</taxon>
        <taxon>Bacillota</taxon>
        <taxon>Bacilli</taxon>
        <taxon>Bacillales</taxon>
        <taxon>Bacillaceae</taxon>
        <taxon>Cytobacillus</taxon>
    </lineage>
</organism>
<dbReference type="SUPFAM" id="SSF53850">
    <property type="entry name" value="Periplasmic binding protein-like II"/>
    <property type="match status" value="1"/>
</dbReference>
<sequence length="291" mass="32737">MSLVKYEIFSKVAEVGSFTKTAESLGLTQSAVSHAIANLEKEFGFPLVHRNRGGISLTNDGYVILVNIRKVLHFDEQLRQEAAKITGLTKGTVKIGTFTSVSSKWLPEIINKMEKEFPHIRIELIEGDYFEIETWLLNGKIDCGFINVDHSNHFEIIPLKKDRLLCIVSEENALSRQSMIELEQLKNVPFIMPTYGGYHEVKFLFESKGIEPNIRFELMAEDSIKSMVAHNLGVSILPEMLLESMPSGCSAIPLTEDSFRVLGLAARFNLSPAAKQFVDVTKRWIQETSVS</sequence>
<dbReference type="InterPro" id="IPR036390">
    <property type="entry name" value="WH_DNA-bd_sf"/>
</dbReference>
<feature type="domain" description="HTH lysR-type" evidence="5">
    <location>
        <begin position="1"/>
        <end position="58"/>
    </location>
</feature>